<feature type="signal peptide" evidence="1">
    <location>
        <begin position="1"/>
        <end position="19"/>
    </location>
</feature>
<evidence type="ECO:0008006" key="4">
    <source>
        <dbReference type="Google" id="ProtNLM"/>
    </source>
</evidence>
<gene>
    <name evidence="2" type="ORF">CYNAS_LOCUS5146</name>
</gene>
<dbReference type="Proteomes" id="UP001176961">
    <property type="component" value="Unassembled WGS sequence"/>
</dbReference>
<dbReference type="AlphaFoldDB" id="A0AA36DTK7"/>
<feature type="chain" id="PRO_5041419676" description="Fibronectin type-III domain-containing protein" evidence="1">
    <location>
        <begin position="20"/>
        <end position="197"/>
    </location>
</feature>
<reference evidence="2" key="1">
    <citation type="submission" date="2023-07" db="EMBL/GenBank/DDBJ databases">
        <authorList>
            <consortium name="CYATHOMIX"/>
        </authorList>
    </citation>
    <scope>NUCLEOTIDE SEQUENCE</scope>
    <source>
        <strain evidence="2">N/A</strain>
    </source>
</reference>
<organism evidence="2 3">
    <name type="scientific">Cylicocyclus nassatus</name>
    <name type="common">Nematode worm</name>
    <dbReference type="NCBI Taxonomy" id="53992"/>
    <lineage>
        <taxon>Eukaryota</taxon>
        <taxon>Metazoa</taxon>
        <taxon>Ecdysozoa</taxon>
        <taxon>Nematoda</taxon>
        <taxon>Chromadorea</taxon>
        <taxon>Rhabditida</taxon>
        <taxon>Rhabditina</taxon>
        <taxon>Rhabditomorpha</taxon>
        <taxon>Strongyloidea</taxon>
        <taxon>Strongylidae</taxon>
        <taxon>Cylicocyclus</taxon>
    </lineage>
</organism>
<accession>A0AA36DTK7</accession>
<evidence type="ECO:0000313" key="2">
    <source>
        <dbReference type="EMBL" id="CAJ0593163.1"/>
    </source>
</evidence>
<protein>
    <recommendedName>
        <fullName evidence="4">Fibronectin type-III domain-containing protein</fullName>
    </recommendedName>
</protein>
<dbReference type="EMBL" id="CATQJL010000112">
    <property type="protein sequence ID" value="CAJ0593163.1"/>
    <property type="molecule type" value="Genomic_DNA"/>
</dbReference>
<comment type="caution">
    <text evidence="2">The sequence shown here is derived from an EMBL/GenBank/DDBJ whole genome shotgun (WGS) entry which is preliminary data.</text>
</comment>
<evidence type="ECO:0000313" key="3">
    <source>
        <dbReference type="Proteomes" id="UP001176961"/>
    </source>
</evidence>
<sequence>MPSLKLIVLLLLAFYSTDGYATSLSRPPGTPKYLYQARSLIVCQAKCKNQCNSANLMARLRCNQCMQGCIRKENMVYEDGPEDRGLIRAVAVCCARLATFSTVSIKLYFDFSDNEILKEAFAVLEYRRLSDLDDLYSPPWTITQIVRDRAVTITDLECGFTYQFRLTLIATRILNRRTSLWISNRHLCRYGAVHLSE</sequence>
<evidence type="ECO:0000256" key="1">
    <source>
        <dbReference type="SAM" id="SignalP"/>
    </source>
</evidence>
<keyword evidence="1" id="KW-0732">Signal</keyword>
<keyword evidence="3" id="KW-1185">Reference proteome</keyword>
<name>A0AA36DTK7_CYLNA</name>
<proteinExistence type="predicted"/>